<dbReference type="EMBL" id="CCYD01003090">
    <property type="protein sequence ID" value="CEG49593.1"/>
    <property type="molecule type" value="Genomic_DNA"/>
</dbReference>
<evidence type="ECO:0008006" key="6">
    <source>
        <dbReference type="Google" id="ProtNLM"/>
    </source>
</evidence>
<evidence type="ECO:0000313" key="4">
    <source>
        <dbReference type="EMBL" id="CEG49593.1"/>
    </source>
</evidence>
<keyword evidence="5" id="KW-1185">Reference proteome</keyword>
<dbReference type="InterPro" id="IPR056343">
    <property type="entry name" value="CFAP47_dom"/>
</dbReference>
<dbReference type="Gene3D" id="2.60.40.10">
    <property type="entry name" value="Immunoglobulins"/>
    <property type="match status" value="9"/>
</dbReference>
<feature type="region of interest" description="Disordered" evidence="1">
    <location>
        <begin position="2074"/>
        <end position="2117"/>
    </location>
</feature>
<feature type="domain" description="CFAP47-like immunoglobulin-like" evidence="3">
    <location>
        <begin position="2899"/>
        <end position="3020"/>
    </location>
</feature>
<dbReference type="GO" id="GO:0005929">
    <property type="term" value="C:cilium"/>
    <property type="evidence" value="ECO:0007669"/>
    <property type="project" value="TreeGrafter"/>
</dbReference>
<sequence length="3161" mass="354090">MPTSGIVGQPSTLDGLHGKQSASALHVAPSVVEFPSFERGNCYVATLNVQNTSHRVLRYRLTPPSHASSFQVLLRGQDLAKTENATVSLSTGLQIKYDIMFHVPEGDSIPAMIHDGLQIKGDDGSILEIPLMARRACPSLEVTPLQCKLGLVVLMQRSAQCVEVLNNGTRPGRYEVEVLEPSDFSSKATIKVFPEQGKLEIHEKVHVKVEAQGLGIGVFRGIVRVRIWEIVEEDDTRTDALPSAEKIVDVSGNVVEHTAELVLRQGHEPVKSLFFGSLFAGERRTIETLLRNNGPLPLKFKTSINFMIEEDQKDHEVHKELEITPEHGCIDPFSETLLQFIYHPRAKTLEELQYLSRHQNENFEESSSDSTSPFTLLSGPAQSLNAFASISCETLQAHDLTFQITAKTFNPQLFLSPSPPLDFGDVRSHDRVDMLLSIKNLSGLPIQFKSKNNIAHYSICPRVGRLDVLQSQNLVVSFTPTQLGTFDNSLILQVNDGIVEIPIKVHGRAAVVGSVPPSSERFVGGPYALPADFAPKYHFLLPEQAKQTKGKLSRRFQRQPPYERAALNGTAAVDEFELQGTNNTHLTYCVKELARRADHRAAYHEYLTQCRVQREAKSKNKGKAYGLKKHIAQSRGSNQENDVNLGMEKLTPPTLKLPQSIVDANEPLWLCQHPTDGNVNLFFDALKLIPRKYKTLPATPAELADCAQSLETSELNRVLSGPKTLNFGRVCINVSTTRGLTVQNDLSRNVLVNLHLESQQIGDSFEEVARKTLLTSQVIPPHSKAGFDIVFCSLKEQSYQQVLTYSLNRIHFRQVTLMAEVAPIVVEVTPFDLLFQFDDLDLNSSISRDVVISNTSDCDALFNWTRLPLVTTFDGLNRPESSKSNATTMAMTDRSYGNNTAIKLSVYDINPASGVLKPLASLVCKVIYTPPSMTKATRTALGITQKSGSFWLTQSLQLDVTGGKKCLLNCRALVPEIKVGIRDKTIDFGTISVGLERTKTFVLHNNDIHNRAVVSTSFELLSTNPSIGLQVVPSQSFIAPQESLEILVKLVPYRAITLDMNTKTQSATVIVTIRGGIVYRLPIFVSVVIPDILLVPSDIIDFGQVVLGVSVSRILSFTNQSSISASLQLDLSALQEFDVIKPRRYYEDTSNSIEPLFDDKMVNGQCTKWKLHLLPHTSLDLNLIYTPLKVHQYDLILPLEIANTSMTLNGFTILKRRLQATGISPRLRFSTSSINFSRCIVIRDNNRNVRYTKTIVLTNDVDESIEWRLDTTCLRRGNLITFATGAAESLGVKECGAANPTHSATSTIFHIAPNQGELAPGEAVTLYVNFIPLDAVEYAEENLPLLINDESYANFTLRGEGVTPHLSFSTNKVILATVPLGVTTKMTFQVFATGYESFELTYRVALDTSRVPLTVVFPQGKRLSRVCESVPVEVQFTSTSSIAFNTRLEFLDPNGTSFHLPIAGCTENSFLTTYRFFQLHNLAPKEIEDEISKTDSFCFYTHTSGQFPIYLLSKQQAQEEIEKKTKSLSNGFISLNSMISHEDTSDSTQFSKDEIEFLMQYLNSTFLQTPIHEFPEDFANTRGRPLYEFLDLICSKTKGEGLAIPSRNITESSTKRKNSLNCSTVSSKNELTQLLTQYLELLRFLRSYGAMVHDVYPEYLLSQDFYLKACENPHADPALFTIPHFTSLTSIARRQLLINEWRTVSTTAWMKVIYQVMKCFLFSRITSKGYQLQMLPNYNSKSESSGCDDKSKSDNSLKRMCLGSNVYSEAEMVLIQWLCDCIRTHSQCSQSSAFNSFKEGVLETQMLDMRRDLQDGQWLFHLVAAYIPTLSTDQAPYQCFRWNLETFKTHQQTSRSTNQLQQKADVLLQILNTFGLDFGMNPKRFLLHFTGREMFILLLHLYQTLPQFLPKATIDFQGTLGQKIEKNIELQNPSQRPLRYHVFLLQNHNGASQKTMNEFTLESNELLLEAGKTGTFRVTFQPRFSRQLRVRLVFQAVRDDTLSFGGTGATMVFMLESNIVARKPVRIFQIETKTYEKRIEELVIENQFPCNASYKVLMTQKILSLGTETFGTNETKLSSSQGVNRRRSVQASGRKHSLNDNSNSDATTLEMKPKNSNNRENGDFQWCINAQPAFYLPDFNNFNTINNNSDTKGEVKHLNLAIEDSESNVLSIQQKESTKLKIEFLPFHPGNYCCQLLFIDEKIGEFLYEVHGIATLPTSLETLEFQCDTSNADSKLARLHFIRELTIPISNILLHRALSTILERTNGPSRVNLQNGLKQCEESHHHTFSVTLNSPYFTLHIPELTLTCTSKSIPVGSERSETSQRNSSRVNMTQARLGTPRSVVAGLNSILLDFQPKGAGCYRCKLLLRSQNTICGSSDVRVYDIVATVKERQVQTQLDFVSPARQSIVQDIPISNPTETSWLLQAIFGTSNLERCSMFSGPASLIVPAKRSATYPLTFTPLWIKHETRTFVLVNNTTQEQFEFQLSGHGEEPLAQDHIVLNCQARTNIVHEFQVFTLPGGEVNVPQIFQVESDLCHVIGPSTITVPPGINQSVKYPLTFTPLISGLYFGSITFIHEVTKEYLWYTIEATVSPPEPETTLEMHTIVREAIGVEIKIFNPLETITIFQVKLQGHGLIGSATLTLEPHETKVYELLYSPLVVTMEEGAIMFSNDNVGEFWYRLDLVANEAKAQQVDEMVCAVGEACSQLLSLENPSNHELHLQYHISNTRNFSIQNECVIIPPFGRENVSLNYTPSSLLNVESTSIVFFEKDVVSDWEFIVQGRGQPPSVMKPLVITAQVNEIVSTLFMFKNPFAVLLQVNVELVIDKQDTSTHRNYSSMHESSVFELLLKKRHLELNEFEVIQVPISFQPLDVSEQQAQLVFHGKEEFAELEWRYPLRGIAEAPLHPRIATILACSARECVEKRVECELLAAPDDMELENESFTVEWEIDTKHFGPLTTVTAIERALTVTPEPISSKTNSAVVLVYLIRFEPLRSYRGSITLLIKKKSGGLWRFDVSLDATDPPIDDVLTIESSLNQTSSVSFQLCNQFRESAAFLADFSAGSSSAFTVYPVQGELPPYESQDGAVFVVSFTPTGYGKMQSGQLVILTEEMQWTFNVKGVYPDAKSSSKSSGLTSSLTSSASRRRLGITKTSNGRGDTKSKR</sequence>
<dbReference type="Pfam" id="PF24529">
    <property type="entry name" value="CFAP47"/>
    <property type="match status" value="1"/>
</dbReference>
<accession>A0A0P1B5S0</accession>
<organism evidence="4 5">
    <name type="scientific">Plasmopara halstedii</name>
    <name type="common">Downy mildew of sunflower</name>
    <dbReference type="NCBI Taxonomy" id="4781"/>
    <lineage>
        <taxon>Eukaryota</taxon>
        <taxon>Sar</taxon>
        <taxon>Stramenopiles</taxon>
        <taxon>Oomycota</taxon>
        <taxon>Peronosporomycetes</taxon>
        <taxon>Peronosporales</taxon>
        <taxon>Peronosporaceae</taxon>
        <taxon>Plasmopara</taxon>
    </lineage>
</organism>
<proteinExistence type="predicted"/>
<feature type="domain" description="Cilia- and flagella-associated protein 47" evidence="2">
    <location>
        <begin position="1542"/>
        <end position="1725"/>
    </location>
</feature>
<dbReference type="STRING" id="4781.A0A0P1B5S0"/>
<feature type="region of interest" description="Disordered" evidence="1">
    <location>
        <begin position="3122"/>
        <end position="3161"/>
    </location>
</feature>
<evidence type="ECO:0000259" key="2">
    <source>
        <dbReference type="Pfam" id="PF24529"/>
    </source>
</evidence>
<dbReference type="InterPro" id="IPR058952">
    <property type="entry name" value="Ig_CFAP47"/>
</dbReference>
<evidence type="ECO:0000259" key="3">
    <source>
        <dbReference type="Pfam" id="PF26579"/>
    </source>
</evidence>
<dbReference type="PANTHER" id="PTHR45912:SF3">
    <property type="entry name" value="CILIA- AND FLAGELLA-ASSOCIATED PROTEIN 47"/>
    <property type="match status" value="1"/>
</dbReference>
<name>A0A0P1B5S0_PLAHL</name>
<protein>
    <recommendedName>
        <fullName evidence="6">Calponin-homology (CH) domain-containing protein</fullName>
    </recommendedName>
</protein>
<dbReference type="Proteomes" id="UP000054928">
    <property type="component" value="Unassembled WGS sequence"/>
</dbReference>
<dbReference type="Pfam" id="PF26579">
    <property type="entry name" value="Ig_CFAP47"/>
    <property type="match status" value="1"/>
</dbReference>
<dbReference type="GO" id="GO:0060271">
    <property type="term" value="P:cilium assembly"/>
    <property type="evidence" value="ECO:0007669"/>
    <property type="project" value="TreeGrafter"/>
</dbReference>
<feature type="compositionally biased region" description="Basic residues" evidence="1">
    <location>
        <begin position="2084"/>
        <end position="2096"/>
    </location>
</feature>
<reference evidence="5" key="1">
    <citation type="submission" date="2014-09" db="EMBL/GenBank/DDBJ databases">
        <authorList>
            <person name="Sharma Rahul"/>
            <person name="Thines Marco"/>
        </authorList>
    </citation>
    <scope>NUCLEOTIDE SEQUENCE [LARGE SCALE GENOMIC DNA]</scope>
</reference>
<evidence type="ECO:0000313" key="5">
    <source>
        <dbReference type="Proteomes" id="UP000054928"/>
    </source>
</evidence>
<dbReference type="OMA" id="PMTNEAK"/>
<evidence type="ECO:0000256" key="1">
    <source>
        <dbReference type="SAM" id="MobiDB-lite"/>
    </source>
</evidence>
<dbReference type="PANTHER" id="PTHR45912">
    <property type="entry name" value="CILIA- AND FLAGELLA-ASSOCIATED PROTEIN 47"/>
    <property type="match status" value="1"/>
</dbReference>
<feature type="compositionally biased region" description="Polar residues" evidence="1">
    <location>
        <begin position="2074"/>
        <end position="2083"/>
    </location>
</feature>
<dbReference type="OrthoDB" id="10060824at2759"/>
<feature type="compositionally biased region" description="Low complexity" evidence="1">
    <location>
        <begin position="3123"/>
        <end position="3140"/>
    </location>
</feature>
<dbReference type="RefSeq" id="XP_024585962.1">
    <property type="nucleotide sequence ID" value="XM_024720799.1"/>
</dbReference>
<dbReference type="InterPro" id="IPR013783">
    <property type="entry name" value="Ig-like_fold"/>
</dbReference>
<dbReference type="GeneID" id="36402404"/>
<dbReference type="Pfam" id="PF14874">
    <property type="entry name" value="PapD-like"/>
    <property type="match status" value="2"/>
</dbReference>